<dbReference type="InterPro" id="IPR023213">
    <property type="entry name" value="CAT-like_dom_sf"/>
</dbReference>
<dbReference type="AlphaFoldDB" id="A0AAD8KY42"/>
<sequence length="439" mass="48584">MNVEIISKEQIKPSSPTPQNLKSYNFCILDQLVPAIYAPIILYYPNQDRSTDLDIQQRLTKMKDSLSETLTRFYPLAGTLESDLLIDCNDVGACFVVARVNTRLDEFLNHIDLQLINRLLPCEPSFNGASEGSCVSHVQVNIFECGGIAISLCISHKILDAAAFSAFLRSWSGTSCGSNDVVYPDLSASSLFPAKDLRVRDSSMVLWGSLIKMGKCRTTRFVFDASKLSILKAKASENGLKNPTRVEVVSSLLWKCIMAAIEEKAGSWKPSMLSLVVNLRKRLPSALSENSIGNLIITASAKCDTDSPTTLHDLVGKLRDGVSKINHEFVQKLQGDESVEVIEEAREGMRDCVNCVTFTSWCKMGYYEVDLGWGKPIWVCGGSGEGNAVFMNYVLLMDTQDGDGIEAWVNIDEEETRVLRHNPELVEFASVDPSPLQMK</sequence>
<accession>A0AAD8KY42</accession>
<dbReference type="GO" id="GO:0016746">
    <property type="term" value="F:acyltransferase activity"/>
    <property type="evidence" value="ECO:0007669"/>
    <property type="project" value="UniProtKB-KW"/>
</dbReference>
<dbReference type="Proteomes" id="UP001229421">
    <property type="component" value="Unassembled WGS sequence"/>
</dbReference>
<evidence type="ECO:0008006" key="6">
    <source>
        <dbReference type="Google" id="ProtNLM"/>
    </source>
</evidence>
<keyword evidence="2" id="KW-0808">Transferase</keyword>
<dbReference type="PANTHER" id="PTHR31623:SF110">
    <property type="entry name" value="VINORINE SYNTHASE-LIKE"/>
    <property type="match status" value="1"/>
</dbReference>
<name>A0AAD8KY42_TARER</name>
<dbReference type="EMBL" id="JAUHHV010000002">
    <property type="protein sequence ID" value="KAK1431302.1"/>
    <property type="molecule type" value="Genomic_DNA"/>
</dbReference>
<dbReference type="Pfam" id="PF02458">
    <property type="entry name" value="Transferase"/>
    <property type="match status" value="1"/>
</dbReference>
<reference evidence="4" key="1">
    <citation type="journal article" date="2023" name="bioRxiv">
        <title>Improved chromosome-level genome assembly for marigold (Tagetes erecta).</title>
        <authorList>
            <person name="Jiang F."/>
            <person name="Yuan L."/>
            <person name="Wang S."/>
            <person name="Wang H."/>
            <person name="Xu D."/>
            <person name="Wang A."/>
            <person name="Fan W."/>
        </authorList>
    </citation>
    <scope>NUCLEOTIDE SEQUENCE</scope>
    <source>
        <strain evidence="4">WSJ</strain>
        <tissue evidence="4">Leaf</tissue>
    </source>
</reference>
<comment type="caution">
    <text evidence="4">The sequence shown here is derived from an EMBL/GenBank/DDBJ whole genome shotgun (WGS) entry which is preliminary data.</text>
</comment>
<keyword evidence="3" id="KW-0012">Acyltransferase</keyword>
<keyword evidence="5" id="KW-1185">Reference proteome</keyword>
<dbReference type="Gene3D" id="3.30.559.10">
    <property type="entry name" value="Chloramphenicol acetyltransferase-like domain"/>
    <property type="match status" value="2"/>
</dbReference>
<evidence type="ECO:0000256" key="3">
    <source>
        <dbReference type="ARBA" id="ARBA00023315"/>
    </source>
</evidence>
<evidence type="ECO:0000313" key="5">
    <source>
        <dbReference type="Proteomes" id="UP001229421"/>
    </source>
</evidence>
<proteinExistence type="inferred from homology"/>
<dbReference type="PANTHER" id="PTHR31623">
    <property type="entry name" value="F21J9.9"/>
    <property type="match status" value="1"/>
</dbReference>
<gene>
    <name evidence="4" type="ORF">QVD17_07759</name>
</gene>
<organism evidence="4 5">
    <name type="scientific">Tagetes erecta</name>
    <name type="common">African marigold</name>
    <dbReference type="NCBI Taxonomy" id="13708"/>
    <lineage>
        <taxon>Eukaryota</taxon>
        <taxon>Viridiplantae</taxon>
        <taxon>Streptophyta</taxon>
        <taxon>Embryophyta</taxon>
        <taxon>Tracheophyta</taxon>
        <taxon>Spermatophyta</taxon>
        <taxon>Magnoliopsida</taxon>
        <taxon>eudicotyledons</taxon>
        <taxon>Gunneridae</taxon>
        <taxon>Pentapetalae</taxon>
        <taxon>asterids</taxon>
        <taxon>campanulids</taxon>
        <taxon>Asterales</taxon>
        <taxon>Asteraceae</taxon>
        <taxon>Asteroideae</taxon>
        <taxon>Heliantheae alliance</taxon>
        <taxon>Tageteae</taxon>
        <taxon>Tagetes</taxon>
    </lineage>
</organism>
<protein>
    <recommendedName>
        <fullName evidence="6">Salutaridinol 7-O-acetyltransferase</fullName>
    </recommendedName>
</protein>
<evidence type="ECO:0000313" key="4">
    <source>
        <dbReference type="EMBL" id="KAK1431302.1"/>
    </source>
</evidence>
<comment type="similarity">
    <text evidence="1">Belongs to the plant acyltransferase family.</text>
</comment>
<evidence type="ECO:0000256" key="1">
    <source>
        <dbReference type="ARBA" id="ARBA00009861"/>
    </source>
</evidence>
<evidence type="ECO:0000256" key="2">
    <source>
        <dbReference type="ARBA" id="ARBA00022679"/>
    </source>
</evidence>